<dbReference type="AlphaFoldDB" id="A0A0G0LR16"/>
<feature type="transmembrane region" description="Helical" evidence="9">
    <location>
        <begin position="18"/>
        <end position="38"/>
    </location>
</feature>
<evidence type="ECO:0000256" key="3">
    <source>
        <dbReference type="ARBA" id="ARBA00022475"/>
    </source>
</evidence>
<feature type="transmembrane region" description="Helical" evidence="9">
    <location>
        <begin position="92"/>
        <end position="117"/>
    </location>
</feature>
<evidence type="ECO:0000256" key="1">
    <source>
        <dbReference type="ARBA" id="ARBA00004651"/>
    </source>
</evidence>
<dbReference type="Pfam" id="PF02355">
    <property type="entry name" value="SecD_SecF_C"/>
    <property type="match status" value="1"/>
</dbReference>
<dbReference type="EMBL" id="LBVV01000011">
    <property type="protein sequence ID" value="KKQ94333.1"/>
    <property type="molecule type" value="Genomic_DNA"/>
</dbReference>
<dbReference type="STRING" id="1618345.UT18_C0011G0039"/>
<dbReference type="PANTHER" id="PTHR30081">
    <property type="entry name" value="PROTEIN-EXPORT MEMBRANE PROTEIN SEC"/>
    <property type="match status" value="1"/>
</dbReference>
<dbReference type="InterPro" id="IPR022813">
    <property type="entry name" value="SecD/SecF_arch_bac"/>
</dbReference>
<dbReference type="InterPro" id="IPR048634">
    <property type="entry name" value="SecD_SecF_C"/>
</dbReference>
<proteinExistence type="predicted"/>
<dbReference type="GO" id="GO:0005886">
    <property type="term" value="C:plasma membrane"/>
    <property type="evidence" value="ECO:0007669"/>
    <property type="project" value="UniProtKB-SubCell"/>
</dbReference>
<dbReference type="SUPFAM" id="SSF82866">
    <property type="entry name" value="Multidrug efflux transporter AcrB transmembrane domain"/>
    <property type="match status" value="1"/>
</dbReference>
<evidence type="ECO:0000256" key="5">
    <source>
        <dbReference type="ARBA" id="ARBA00022927"/>
    </source>
</evidence>
<dbReference type="GO" id="GO:0015031">
    <property type="term" value="P:protein transport"/>
    <property type="evidence" value="ECO:0007669"/>
    <property type="project" value="UniProtKB-KW"/>
</dbReference>
<keyword evidence="2" id="KW-0813">Transport</keyword>
<accession>A0A0G0LR16</accession>
<dbReference type="PRINTS" id="PR01755">
    <property type="entry name" value="SECFTRNLCASE"/>
</dbReference>
<evidence type="ECO:0000313" key="12">
    <source>
        <dbReference type="Proteomes" id="UP000034207"/>
    </source>
</evidence>
<name>A0A0G0LR16_UNCC2</name>
<evidence type="ECO:0000256" key="8">
    <source>
        <dbReference type="ARBA" id="ARBA00023136"/>
    </source>
</evidence>
<keyword evidence="6 9" id="KW-1133">Transmembrane helix</keyword>
<comment type="caution">
    <text evidence="11">The sequence shown here is derived from an EMBL/GenBank/DDBJ whole genome shotgun (WGS) entry which is preliminary data.</text>
</comment>
<reference evidence="11 12" key="1">
    <citation type="journal article" date="2015" name="Nature">
        <title>rRNA introns, odd ribosomes, and small enigmatic genomes across a large radiation of phyla.</title>
        <authorList>
            <person name="Brown C.T."/>
            <person name="Hug L.A."/>
            <person name="Thomas B.C."/>
            <person name="Sharon I."/>
            <person name="Castelle C.J."/>
            <person name="Singh A."/>
            <person name="Wilkins M.J."/>
            <person name="Williams K.H."/>
            <person name="Banfield J.F."/>
        </authorList>
    </citation>
    <scope>NUCLEOTIDE SEQUENCE [LARGE SCALE GENOMIC DNA]</scope>
</reference>
<organism evidence="11 12">
    <name type="scientific">candidate division CPR2 bacterium GW2011_GWC2_39_10</name>
    <dbReference type="NCBI Taxonomy" id="1618345"/>
    <lineage>
        <taxon>Bacteria</taxon>
        <taxon>Bacteria division CPR2</taxon>
    </lineage>
</organism>
<dbReference type="InterPro" id="IPR022645">
    <property type="entry name" value="SecD/SecF_bac"/>
</dbReference>
<feature type="domain" description="Protein export membrane protein SecD/SecF C-terminal" evidence="10">
    <location>
        <begin position="2"/>
        <end position="118"/>
    </location>
</feature>
<keyword evidence="7" id="KW-0811">Translocation</keyword>
<sequence>MGIFSILGHFFNVEIDSMFITAILTIIGFSVHDTIVVYDRIREKVIKDGVDNFEKLVNKSLLETLSRSVNTSLTVILTLLILFLFGGESIKIFVLALLVGIATGTYSSIFVASALLVDSFKFKGKLKTKNA</sequence>
<gene>
    <name evidence="11" type="ORF">UT18_C0011G0039</name>
</gene>
<feature type="transmembrane region" description="Helical" evidence="9">
    <location>
        <begin position="69"/>
        <end position="86"/>
    </location>
</feature>
<dbReference type="Proteomes" id="UP000034207">
    <property type="component" value="Unassembled WGS sequence"/>
</dbReference>
<evidence type="ECO:0000313" key="11">
    <source>
        <dbReference type="EMBL" id="KKQ94333.1"/>
    </source>
</evidence>
<keyword evidence="4 9" id="KW-0812">Transmembrane</keyword>
<evidence type="ECO:0000256" key="6">
    <source>
        <dbReference type="ARBA" id="ARBA00022989"/>
    </source>
</evidence>
<evidence type="ECO:0000256" key="7">
    <source>
        <dbReference type="ARBA" id="ARBA00023010"/>
    </source>
</evidence>
<evidence type="ECO:0000259" key="10">
    <source>
        <dbReference type="Pfam" id="PF02355"/>
    </source>
</evidence>
<evidence type="ECO:0000256" key="9">
    <source>
        <dbReference type="SAM" id="Phobius"/>
    </source>
</evidence>
<evidence type="ECO:0000256" key="2">
    <source>
        <dbReference type="ARBA" id="ARBA00022448"/>
    </source>
</evidence>
<keyword evidence="5" id="KW-0653">Protein transport</keyword>
<evidence type="ECO:0000256" key="4">
    <source>
        <dbReference type="ARBA" id="ARBA00022692"/>
    </source>
</evidence>
<dbReference type="PANTHER" id="PTHR30081:SF8">
    <property type="entry name" value="PROTEIN TRANSLOCASE SUBUNIT SECF"/>
    <property type="match status" value="1"/>
</dbReference>
<keyword evidence="3" id="KW-1003">Cell membrane</keyword>
<dbReference type="PATRIC" id="fig|1618345.3.peg.726"/>
<protein>
    <submittedName>
        <fullName evidence="11">Protein translocase subunit SecF</fullName>
    </submittedName>
</protein>
<keyword evidence="8 9" id="KW-0472">Membrane</keyword>
<comment type="subcellular location">
    <subcellularLocation>
        <location evidence="1">Cell membrane</location>
        <topology evidence="1">Multi-pass membrane protein</topology>
    </subcellularLocation>
</comment>
<dbReference type="Gene3D" id="1.20.1640.10">
    <property type="entry name" value="Multidrug efflux transporter AcrB transmembrane domain"/>
    <property type="match status" value="1"/>
</dbReference>